<dbReference type="InterPro" id="IPR000330">
    <property type="entry name" value="SNF2_N"/>
</dbReference>
<evidence type="ECO:0000256" key="1">
    <source>
        <dbReference type="ARBA" id="ARBA00022741"/>
    </source>
</evidence>
<accession>A0ABR2JU01</accession>
<dbReference type="InterPro" id="IPR038718">
    <property type="entry name" value="SNF2-like_sf"/>
</dbReference>
<dbReference type="SMART" id="SM00487">
    <property type="entry name" value="DEXDc"/>
    <property type="match status" value="1"/>
</dbReference>
<keyword evidence="2" id="KW-0378">Hydrolase</keyword>
<dbReference type="Pfam" id="PF00176">
    <property type="entry name" value="SNF2-rel_dom"/>
    <property type="match status" value="1"/>
</dbReference>
<keyword evidence="9" id="KW-1185">Reference proteome</keyword>
<sequence>MTQSLSFLNSDDDDLYLSVLEQYDSQRESNQFLNETQTSDFQCAQVIQYSQTQMPSQTQKQISTQTIKPTQSPAQTKPAVPIQRKRQIINADILDSNFVYFTHTTETEPIYRNNSGQQVFIKSHPFWKVPFRNFRRVISSLKNPSAPFIATIDQPPESIFTSMFSFRPMKVSASILDNLPKRLQSALYPHQRESVLFAASRNFRVFIADDMGLGKTIEAISIACAANFPKKTRAIVLAPNHLVSTWVDSFLKWTDICQSNINILTRSEKISSTPLVIASYNAAVRKSEELQSLQYDLVIADESHEIKNTKTQVFQKISPILRKSKYLILLSGTPMTKPSELYPQINLLLPQTFSSFKEFGTRYCHGELNSFGHFEANGCTHSEELRTVLEQLIMLRREKDEVLTDLPIKKRFHIMLDYIPSPQMKEQVEQMRIHRIALATGMETMKTEQNTIMTTAFSITASDKLPSVLRWFCGSEFRRAFFLEQRKCLVFGFHRNVIEGVTEWMKNQGVECISVSGSTPKDKRDSLFRKFKIDPECKVAVLSIEIAATGITLTEASLVVFAELKWTPSDHQQAEDRAHRIGQSRDVEIYYLHAGGSLDDRIWEILERKLVVISSVITSKTKTFETDTNAK</sequence>
<feature type="domain" description="Helicase ATP-binding" evidence="6">
    <location>
        <begin position="196"/>
        <end position="352"/>
    </location>
</feature>
<gene>
    <name evidence="8" type="ORF">M9Y10_044986</name>
</gene>
<name>A0ABR2JU01_9EUKA</name>
<dbReference type="SUPFAM" id="SSF52540">
    <property type="entry name" value="P-loop containing nucleoside triphosphate hydrolases"/>
    <property type="match status" value="2"/>
</dbReference>
<dbReference type="EMBL" id="JAPFFF010000009">
    <property type="protein sequence ID" value="KAK8882344.1"/>
    <property type="molecule type" value="Genomic_DNA"/>
</dbReference>
<keyword evidence="1" id="KW-0547">Nucleotide-binding</keyword>
<dbReference type="CDD" id="cd18793">
    <property type="entry name" value="SF2_C_SNF"/>
    <property type="match status" value="1"/>
</dbReference>
<organism evidence="8 9">
    <name type="scientific">Tritrichomonas musculus</name>
    <dbReference type="NCBI Taxonomy" id="1915356"/>
    <lineage>
        <taxon>Eukaryota</taxon>
        <taxon>Metamonada</taxon>
        <taxon>Parabasalia</taxon>
        <taxon>Tritrichomonadida</taxon>
        <taxon>Tritrichomonadidae</taxon>
        <taxon>Tritrichomonas</taxon>
    </lineage>
</organism>
<evidence type="ECO:0000256" key="3">
    <source>
        <dbReference type="ARBA" id="ARBA00022806"/>
    </source>
</evidence>
<dbReference type="SMART" id="SM00490">
    <property type="entry name" value="HELICc"/>
    <property type="match status" value="1"/>
</dbReference>
<dbReference type="InterPro" id="IPR014001">
    <property type="entry name" value="Helicase_ATP-bd"/>
</dbReference>
<comment type="caution">
    <text evidence="8">The sequence shown here is derived from an EMBL/GenBank/DDBJ whole genome shotgun (WGS) entry which is preliminary data.</text>
</comment>
<dbReference type="PROSITE" id="PS51192">
    <property type="entry name" value="HELICASE_ATP_BIND_1"/>
    <property type="match status" value="1"/>
</dbReference>
<keyword evidence="4" id="KW-0067">ATP-binding</keyword>
<proteinExistence type="predicted"/>
<dbReference type="PROSITE" id="PS51194">
    <property type="entry name" value="HELICASE_CTER"/>
    <property type="match status" value="1"/>
</dbReference>
<evidence type="ECO:0000313" key="9">
    <source>
        <dbReference type="Proteomes" id="UP001470230"/>
    </source>
</evidence>
<feature type="domain" description="Helicase C-terminal" evidence="7">
    <location>
        <begin position="476"/>
        <end position="631"/>
    </location>
</feature>
<dbReference type="InterPro" id="IPR027417">
    <property type="entry name" value="P-loop_NTPase"/>
</dbReference>
<evidence type="ECO:0000259" key="7">
    <source>
        <dbReference type="PROSITE" id="PS51194"/>
    </source>
</evidence>
<feature type="compositionally biased region" description="Low complexity" evidence="5">
    <location>
        <begin position="55"/>
        <end position="71"/>
    </location>
</feature>
<protein>
    <submittedName>
        <fullName evidence="8">Swi SNF matrix associated, actin dependent regulator of chromatin</fullName>
    </submittedName>
</protein>
<dbReference type="PANTHER" id="PTHR45766">
    <property type="entry name" value="DNA ANNEALING HELICASE AND ENDONUCLEASE ZRANB3 FAMILY MEMBER"/>
    <property type="match status" value="1"/>
</dbReference>
<dbReference type="Gene3D" id="3.40.50.10810">
    <property type="entry name" value="Tandem AAA-ATPase domain"/>
    <property type="match status" value="1"/>
</dbReference>
<dbReference type="PANTHER" id="PTHR45766:SF3">
    <property type="entry name" value="DNA ANNEALING HELICASE AND ENDONUCLEASE ZRANB3"/>
    <property type="match status" value="1"/>
</dbReference>
<evidence type="ECO:0000256" key="2">
    <source>
        <dbReference type="ARBA" id="ARBA00022801"/>
    </source>
</evidence>
<evidence type="ECO:0000313" key="8">
    <source>
        <dbReference type="EMBL" id="KAK8882344.1"/>
    </source>
</evidence>
<dbReference type="Proteomes" id="UP001470230">
    <property type="component" value="Unassembled WGS sequence"/>
</dbReference>
<reference evidence="8 9" key="1">
    <citation type="submission" date="2024-04" db="EMBL/GenBank/DDBJ databases">
        <title>Tritrichomonas musculus Genome.</title>
        <authorList>
            <person name="Alves-Ferreira E."/>
            <person name="Grigg M."/>
            <person name="Lorenzi H."/>
            <person name="Galac M."/>
        </authorList>
    </citation>
    <scope>NUCLEOTIDE SEQUENCE [LARGE SCALE GENOMIC DNA]</scope>
    <source>
        <strain evidence="8 9">EAF2021</strain>
    </source>
</reference>
<dbReference type="Gene3D" id="3.40.50.300">
    <property type="entry name" value="P-loop containing nucleotide triphosphate hydrolases"/>
    <property type="match status" value="1"/>
</dbReference>
<feature type="region of interest" description="Disordered" evidence="5">
    <location>
        <begin position="54"/>
        <end position="82"/>
    </location>
</feature>
<evidence type="ECO:0000256" key="5">
    <source>
        <dbReference type="SAM" id="MobiDB-lite"/>
    </source>
</evidence>
<dbReference type="InterPro" id="IPR001650">
    <property type="entry name" value="Helicase_C-like"/>
</dbReference>
<dbReference type="InterPro" id="IPR049730">
    <property type="entry name" value="SNF2/RAD54-like_C"/>
</dbReference>
<keyword evidence="3" id="KW-0347">Helicase</keyword>
<evidence type="ECO:0000259" key="6">
    <source>
        <dbReference type="PROSITE" id="PS51192"/>
    </source>
</evidence>
<dbReference type="Pfam" id="PF00271">
    <property type="entry name" value="Helicase_C"/>
    <property type="match status" value="1"/>
</dbReference>
<evidence type="ECO:0000256" key="4">
    <source>
        <dbReference type="ARBA" id="ARBA00022840"/>
    </source>
</evidence>